<dbReference type="OrthoDB" id="986316at2759"/>
<evidence type="ECO:0000313" key="2">
    <source>
        <dbReference type="EMBL" id="MBA0750840.1"/>
    </source>
</evidence>
<dbReference type="EMBL" id="JABEZY010000012">
    <property type="protein sequence ID" value="MBA0750840.1"/>
    <property type="molecule type" value="Genomic_DNA"/>
</dbReference>
<gene>
    <name evidence="2" type="ORF">Gogos_002224</name>
</gene>
<organism evidence="2 3">
    <name type="scientific">Gossypium gossypioides</name>
    <name type="common">Mexican cotton</name>
    <name type="synonym">Selera gossypioides</name>
    <dbReference type="NCBI Taxonomy" id="34282"/>
    <lineage>
        <taxon>Eukaryota</taxon>
        <taxon>Viridiplantae</taxon>
        <taxon>Streptophyta</taxon>
        <taxon>Embryophyta</taxon>
        <taxon>Tracheophyta</taxon>
        <taxon>Spermatophyta</taxon>
        <taxon>Magnoliopsida</taxon>
        <taxon>eudicotyledons</taxon>
        <taxon>Gunneridae</taxon>
        <taxon>Pentapetalae</taxon>
        <taxon>rosids</taxon>
        <taxon>malvids</taxon>
        <taxon>Malvales</taxon>
        <taxon>Malvaceae</taxon>
        <taxon>Malvoideae</taxon>
        <taxon>Gossypium</taxon>
    </lineage>
</organism>
<proteinExistence type="predicted"/>
<evidence type="ECO:0000313" key="3">
    <source>
        <dbReference type="Proteomes" id="UP000593579"/>
    </source>
</evidence>
<dbReference type="Proteomes" id="UP000593579">
    <property type="component" value="Unassembled WGS sequence"/>
</dbReference>
<name>A0A7J9CQQ5_GOSGO</name>
<feature type="domain" description="Retrotransposon gag" evidence="1">
    <location>
        <begin position="2"/>
        <end position="67"/>
    </location>
</feature>
<dbReference type="AlphaFoldDB" id="A0A7J9CQQ5"/>
<keyword evidence="3" id="KW-1185">Reference proteome</keyword>
<comment type="caution">
    <text evidence="2">The sequence shown here is derived from an EMBL/GenBank/DDBJ whole genome shotgun (WGS) entry which is preliminary data.</text>
</comment>
<evidence type="ECO:0000259" key="1">
    <source>
        <dbReference type="Pfam" id="PF03732"/>
    </source>
</evidence>
<accession>A0A7J9CQQ5</accession>
<sequence length="67" mass="7883">MWQEFQCELKGQFYPEFVEKEAPAKLQGITQRGTIAEYVREFKEFMLQVLDVIEKEALLAFQNGLKP</sequence>
<dbReference type="InterPro" id="IPR005162">
    <property type="entry name" value="Retrotrans_gag_dom"/>
</dbReference>
<dbReference type="Pfam" id="PF03732">
    <property type="entry name" value="Retrotrans_gag"/>
    <property type="match status" value="1"/>
</dbReference>
<protein>
    <recommendedName>
        <fullName evidence="1">Retrotransposon gag domain-containing protein</fullName>
    </recommendedName>
</protein>
<reference evidence="2 3" key="1">
    <citation type="journal article" date="2019" name="Genome Biol. Evol.">
        <title>Insights into the evolution of the New World diploid cottons (Gossypium, subgenus Houzingenia) based on genome sequencing.</title>
        <authorList>
            <person name="Grover C.E."/>
            <person name="Arick M.A. 2nd"/>
            <person name="Thrash A."/>
            <person name="Conover J.L."/>
            <person name="Sanders W.S."/>
            <person name="Peterson D.G."/>
            <person name="Frelichowski J.E."/>
            <person name="Scheffler J.A."/>
            <person name="Scheffler B.E."/>
            <person name="Wendel J.F."/>
        </authorList>
    </citation>
    <scope>NUCLEOTIDE SEQUENCE [LARGE SCALE GENOMIC DNA]</scope>
    <source>
        <strain evidence="2">5</strain>
        <tissue evidence="2">Leaf</tissue>
    </source>
</reference>